<dbReference type="PANTHER" id="PTHR32338:SF10">
    <property type="entry name" value="N-ACETYL-GAMMA-GLUTAMYL-PHOSPHATE REDUCTASE, CHLOROPLASTIC-RELATED"/>
    <property type="match status" value="1"/>
</dbReference>
<comment type="subcellular location">
    <subcellularLocation>
        <location evidence="7">Cytoplasm</location>
    </subcellularLocation>
</comment>
<dbReference type="InterPro" id="IPR050085">
    <property type="entry name" value="AGPR"/>
</dbReference>
<dbReference type="Gene3D" id="3.40.50.720">
    <property type="entry name" value="NAD(P)-binding Rossmann-like Domain"/>
    <property type="match status" value="1"/>
</dbReference>
<dbReference type="CDD" id="cd23934">
    <property type="entry name" value="AGPR_1_C"/>
    <property type="match status" value="1"/>
</dbReference>
<dbReference type="InterPro" id="IPR023013">
    <property type="entry name" value="AGPR_AS"/>
</dbReference>
<sequence>MMKVAILGATGYVGAELVRLLYRHPKVQLTHLSSHSYQSESYSKVYPHFKGLVEEVCIEDDLNKIDADVLFIALPHGFASKIVTPALLQKTKVIDMGADFRISKEAYDNWYQVEHFGEELLEEAIYGLSEWNREKIKSAQLIANPGCYVTCSLLSLIPLVKEKVIDLESIIIDAKSGVTGAGRGLSIGSHYTECNESIKAYGLTTHRHTPEIEEKLLCFGGENVTLTFTPHLVPMNRGILATIYGKLKAGVTNEHIMHIYKKYYKDEKFIRLLGDTAVAETRWVKGSNFCDISFKVDERTGRVIIVSALDNMIKGAAGQAVQNMNLMMGWQEDLGLEDAPIFPA</sequence>
<dbReference type="Pfam" id="PF01118">
    <property type="entry name" value="Semialdhyde_dh"/>
    <property type="match status" value="1"/>
</dbReference>
<name>A0A926I882_9FIRM</name>
<organism evidence="10 11">
    <name type="scientific">Zhenhengia yiwuensis</name>
    <dbReference type="NCBI Taxonomy" id="2763666"/>
    <lineage>
        <taxon>Bacteria</taxon>
        <taxon>Bacillati</taxon>
        <taxon>Bacillota</taxon>
        <taxon>Clostridia</taxon>
        <taxon>Lachnospirales</taxon>
        <taxon>Lachnospiraceae</taxon>
        <taxon>Zhenhengia</taxon>
    </lineage>
</organism>
<dbReference type="CDD" id="cd17895">
    <property type="entry name" value="AGPR_1_N"/>
    <property type="match status" value="1"/>
</dbReference>
<feature type="domain" description="Semialdehyde dehydrogenase NAD-binding" evidence="9">
    <location>
        <begin position="3"/>
        <end position="139"/>
    </location>
</feature>
<evidence type="ECO:0000256" key="7">
    <source>
        <dbReference type="HAMAP-Rule" id="MF_00150"/>
    </source>
</evidence>
<evidence type="ECO:0000313" key="10">
    <source>
        <dbReference type="EMBL" id="MBC8578375.1"/>
    </source>
</evidence>
<dbReference type="AlphaFoldDB" id="A0A926I882"/>
<evidence type="ECO:0000256" key="8">
    <source>
        <dbReference type="PROSITE-ProRule" id="PRU10010"/>
    </source>
</evidence>
<reference evidence="10" key="1">
    <citation type="submission" date="2020-08" db="EMBL/GenBank/DDBJ databases">
        <title>Genome public.</title>
        <authorList>
            <person name="Liu C."/>
            <person name="Sun Q."/>
        </authorList>
    </citation>
    <scope>NUCLEOTIDE SEQUENCE</scope>
    <source>
        <strain evidence="10">NSJ-12</strain>
    </source>
</reference>
<keyword evidence="11" id="KW-1185">Reference proteome</keyword>
<dbReference type="NCBIfam" id="TIGR01850">
    <property type="entry name" value="argC"/>
    <property type="match status" value="1"/>
</dbReference>
<dbReference type="SMART" id="SM00859">
    <property type="entry name" value="Semialdhyde_dh"/>
    <property type="match status" value="1"/>
</dbReference>
<comment type="similarity">
    <text evidence="7">Belongs to the NAGSA dehydrogenase family. Type 1 subfamily.</text>
</comment>
<comment type="catalytic activity">
    <reaction evidence="6 7">
        <text>N-acetyl-L-glutamate 5-semialdehyde + phosphate + NADP(+) = N-acetyl-L-glutamyl 5-phosphate + NADPH + H(+)</text>
        <dbReference type="Rhea" id="RHEA:21588"/>
        <dbReference type="ChEBI" id="CHEBI:15378"/>
        <dbReference type="ChEBI" id="CHEBI:29123"/>
        <dbReference type="ChEBI" id="CHEBI:43474"/>
        <dbReference type="ChEBI" id="CHEBI:57783"/>
        <dbReference type="ChEBI" id="CHEBI:57936"/>
        <dbReference type="ChEBI" id="CHEBI:58349"/>
        <dbReference type="EC" id="1.2.1.38"/>
    </reaction>
</comment>
<dbReference type="PANTHER" id="PTHR32338">
    <property type="entry name" value="N-ACETYL-GAMMA-GLUTAMYL-PHOSPHATE REDUCTASE, CHLOROPLASTIC-RELATED-RELATED"/>
    <property type="match status" value="1"/>
</dbReference>
<evidence type="ECO:0000256" key="2">
    <source>
        <dbReference type="ARBA" id="ARBA00022571"/>
    </source>
</evidence>
<comment type="pathway">
    <text evidence="1 7">Amino-acid biosynthesis; L-arginine biosynthesis; N(2)-acetyl-L-ornithine from L-glutamate: step 3/4.</text>
</comment>
<keyword evidence="5 7" id="KW-0560">Oxidoreductase</keyword>
<evidence type="ECO:0000256" key="3">
    <source>
        <dbReference type="ARBA" id="ARBA00022605"/>
    </source>
</evidence>
<dbReference type="InterPro" id="IPR058924">
    <property type="entry name" value="AGPR_dimerisation_dom"/>
</dbReference>
<dbReference type="Pfam" id="PF22698">
    <property type="entry name" value="Semialdhyde_dhC_1"/>
    <property type="match status" value="1"/>
</dbReference>
<dbReference type="EC" id="1.2.1.38" evidence="7"/>
<dbReference type="HAMAP" id="MF_00150">
    <property type="entry name" value="ArgC_type1"/>
    <property type="match status" value="1"/>
</dbReference>
<evidence type="ECO:0000256" key="4">
    <source>
        <dbReference type="ARBA" id="ARBA00022857"/>
    </source>
</evidence>
<evidence type="ECO:0000259" key="9">
    <source>
        <dbReference type="SMART" id="SM00859"/>
    </source>
</evidence>
<keyword evidence="4 7" id="KW-0521">NADP</keyword>
<dbReference type="GO" id="GO:0005737">
    <property type="term" value="C:cytoplasm"/>
    <property type="evidence" value="ECO:0007669"/>
    <property type="project" value="UniProtKB-SubCell"/>
</dbReference>
<dbReference type="SUPFAM" id="SSF55347">
    <property type="entry name" value="Glyceraldehyde-3-phosphate dehydrogenase-like, C-terminal domain"/>
    <property type="match status" value="1"/>
</dbReference>
<dbReference type="SUPFAM" id="SSF51735">
    <property type="entry name" value="NAD(P)-binding Rossmann-fold domains"/>
    <property type="match status" value="1"/>
</dbReference>
<dbReference type="GO" id="GO:0070401">
    <property type="term" value="F:NADP+ binding"/>
    <property type="evidence" value="ECO:0007669"/>
    <property type="project" value="InterPro"/>
</dbReference>
<evidence type="ECO:0000256" key="5">
    <source>
        <dbReference type="ARBA" id="ARBA00023002"/>
    </source>
</evidence>
<keyword evidence="3 7" id="KW-0028">Amino-acid biosynthesis</keyword>
<accession>A0A926I882</accession>
<dbReference type="GO" id="GO:0051287">
    <property type="term" value="F:NAD binding"/>
    <property type="evidence" value="ECO:0007669"/>
    <property type="project" value="InterPro"/>
</dbReference>
<dbReference type="Gene3D" id="3.30.360.10">
    <property type="entry name" value="Dihydrodipicolinate Reductase, domain 2"/>
    <property type="match status" value="1"/>
</dbReference>
<comment type="caution">
    <text evidence="10">The sequence shown here is derived from an EMBL/GenBank/DDBJ whole genome shotgun (WGS) entry which is preliminary data.</text>
</comment>
<proteinExistence type="inferred from homology"/>
<dbReference type="InterPro" id="IPR000706">
    <property type="entry name" value="AGPR_type-1"/>
</dbReference>
<evidence type="ECO:0000256" key="6">
    <source>
        <dbReference type="ARBA" id="ARBA00050557"/>
    </source>
</evidence>
<dbReference type="InterPro" id="IPR000534">
    <property type="entry name" value="Semialdehyde_DH_NAD-bd"/>
</dbReference>
<evidence type="ECO:0000256" key="1">
    <source>
        <dbReference type="ARBA" id="ARBA00004862"/>
    </source>
</evidence>
<dbReference type="GO" id="GO:0003942">
    <property type="term" value="F:N-acetyl-gamma-glutamyl-phosphate reductase activity"/>
    <property type="evidence" value="ECO:0007669"/>
    <property type="project" value="UniProtKB-UniRule"/>
</dbReference>
<dbReference type="InterPro" id="IPR036291">
    <property type="entry name" value="NAD(P)-bd_dom_sf"/>
</dbReference>
<keyword evidence="7" id="KW-0963">Cytoplasm</keyword>
<dbReference type="EMBL" id="JACRSY010000003">
    <property type="protein sequence ID" value="MBC8578375.1"/>
    <property type="molecule type" value="Genomic_DNA"/>
</dbReference>
<keyword evidence="2 7" id="KW-0055">Arginine biosynthesis</keyword>
<dbReference type="RefSeq" id="WP_249331371.1">
    <property type="nucleotide sequence ID" value="NZ_JACRSY010000003.1"/>
</dbReference>
<dbReference type="PROSITE" id="PS01224">
    <property type="entry name" value="ARGC"/>
    <property type="match status" value="1"/>
</dbReference>
<evidence type="ECO:0000313" key="11">
    <source>
        <dbReference type="Proteomes" id="UP000655830"/>
    </source>
</evidence>
<dbReference type="FunFam" id="3.30.360.10:FF:000014">
    <property type="entry name" value="N-acetyl-gamma-glutamyl-phosphate reductase"/>
    <property type="match status" value="1"/>
</dbReference>
<feature type="active site" evidence="7 8">
    <location>
        <position position="147"/>
    </location>
</feature>
<gene>
    <name evidence="7" type="primary">argC</name>
    <name evidence="10" type="ORF">H8718_02305</name>
</gene>
<dbReference type="Proteomes" id="UP000655830">
    <property type="component" value="Unassembled WGS sequence"/>
</dbReference>
<comment type="function">
    <text evidence="7">Catalyzes the NADPH-dependent reduction of N-acetyl-5-glutamyl phosphate to yield N-acetyl-L-glutamate 5-semialdehyde.</text>
</comment>
<dbReference type="GO" id="GO:0006526">
    <property type="term" value="P:L-arginine biosynthetic process"/>
    <property type="evidence" value="ECO:0007669"/>
    <property type="project" value="UniProtKB-UniRule"/>
</dbReference>
<protein>
    <recommendedName>
        <fullName evidence="7">N-acetyl-gamma-glutamyl-phosphate reductase</fullName>
        <shortName evidence="7">AGPR</shortName>
        <ecNumber evidence="7">1.2.1.38</ecNumber>
    </recommendedName>
    <alternativeName>
        <fullName evidence="7">N-acetyl-glutamate semialdehyde dehydrogenase</fullName>
        <shortName evidence="7">NAGSA dehydrogenase</shortName>
    </alternativeName>
</protein>